<dbReference type="EMBL" id="KN610032">
    <property type="protein sequence ID" value="KHJ78177.1"/>
    <property type="molecule type" value="Genomic_DNA"/>
</dbReference>
<proteinExistence type="predicted"/>
<organism evidence="1 2">
    <name type="scientific">Oesophagostomum dentatum</name>
    <name type="common">Nodular worm</name>
    <dbReference type="NCBI Taxonomy" id="61180"/>
    <lineage>
        <taxon>Eukaryota</taxon>
        <taxon>Metazoa</taxon>
        <taxon>Ecdysozoa</taxon>
        <taxon>Nematoda</taxon>
        <taxon>Chromadorea</taxon>
        <taxon>Rhabditida</taxon>
        <taxon>Rhabditina</taxon>
        <taxon>Rhabditomorpha</taxon>
        <taxon>Strongyloidea</taxon>
        <taxon>Strongylidae</taxon>
        <taxon>Oesophagostomum</taxon>
    </lineage>
</organism>
<evidence type="ECO:0000313" key="2">
    <source>
        <dbReference type="Proteomes" id="UP000053660"/>
    </source>
</evidence>
<evidence type="ECO:0000313" key="1">
    <source>
        <dbReference type="EMBL" id="KHJ78177.1"/>
    </source>
</evidence>
<keyword evidence="2" id="KW-1185">Reference proteome</keyword>
<reference evidence="1 2" key="1">
    <citation type="submission" date="2014-03" db="EMBL/GenBank/DDBJ databases">
        <title>Draft genome of the hookworm Oesophagostomum dentatum.</title>
        <authorList>
            <person name="Mitreva M."/>
        </authorList>
    </citation>
    <scope>NUCLEOTIDE SEQUENCE [LARGE SCALE GENOMIC DNA]</scope>
    <source>
        <strain evidence="1 2">OD-Hann</strain>
    </source>
</reference>
<gene>
    <name evidence="1" type="ORF">OESDEN_22202</name>
</gene>
<dbReference type="AlphaFoldDB" id="A0A0B1S3Y5"/>
<protein>
    <recommendedName>
        <fullName evidence="3">DDE Tnp4 domain-containing protein</fullName>
    </recommendedName>
</protein>
<dbReference type="OrthoDB" id="2668416at2759"/>
<dbReference type="Proteomes" id="UP000053660">
    <property type="component" value="Unassembled WGS sequence"/>
</dbReference>
<name>A0A0B1S3Y5_OESDE</name>
<sequence>MLLRARRMIESSFGILVRRFAVLQKPMQLDPEKASKIVASLIVNAIRYFTTCYLEDRTYWPPQKDSPFLGQKMHLHLSNL</sequence>
<accession>A0A0B1S3Y5</accession>
<evidence type="ECO:0008006" key="3">
    <source>
        <dbReference type="Google" id="ProtNLM"/>
    </source>
</evidence>